<dbReference type="GO" id="GO:0006508">
    <property type="term" value="P:proteolysis"/>
    <property type="evidence" value="ECO:0007669"/>
    <property type="project" value="UniProtKB-KW"/>
</dbReference>
<comment type="caution">
    <text evidence="9">Lacks conserved residue(s) required for the propagation of feature annotation.</text>
</comment>
<keyword evidence="8 9" id="KW-0472">Membrane</keyword>
<dbReference type="Proteomes" id="UP000008229">
    <property type="component" value="Chromosome"/>
</dbReference>
<comment type="catalytic activity">
    <reaction evidence="9 10">
        <text>Release of signal peptides from bacterial membrane prolipoproteins. Hydrolyzes -Xaa-Yaa-Zaa-|-(S,diacylglyceryl)Cys-, in which Xaa is hydrophobic (preferably Leu), and Yaa (Ala or Ser) and Zaa (Gly or Ala) have small, neutral side chains.</text>
        <dbReference type="EC" id="3.4.23.36"/>
    </reaction>
</comment>
<reference evidence="12 13" key="1">
    <citation type="journal article" date="2010" name="Stand. Genomic Sci.">
        <title>Complete genome sequence of Conexibacter woesei type strain (ID131577).</title>
        <authorList>
            <person name="Pukall R."/>
            <person name="Lapidus A."/>
            <person name="Glavina Del Rio T."/>
            <person name="Copeland A."/>
            <person name="Tice H."/>
            <person name="Cheng J.-F."/>
            <person name="Lucas S."/>
            <person name="Chen F."/>
            <person name="Nolan M."/>
            <person name="Bruce D."/>
            <person name="Goodwin L."/>
            <person name="Pitluck S."/>
            <person name="Mavromatis K."/>
            <person name="Ivanova N."/>
            <person name="Ovchinnikova G."/>
            <person name="Pati A."/>
            <person name="Chen A."/>
            <person name="Palaniappan K."/>
            <person name="Land M."/>
            <person name="Hauser L."/>
            <person name="Chang Y.-J."/>
            <person name="Jeffries C.D."/>
            <person name="Chain P."/>
            <person name="Meincke L."/>
            <person name="Sims D."/>
            <person name="Brettin T."/>
            <person name="Detter J.C."/>
            <person name="Rohde M."/>
            <person name="Goeker M."/>
            <person name="Bristow J."/>
            <person name="Eisen J.A."/>
            <person name="Markowitz V."/>
            <person name="Kyrpides N.C."/>
            <person name="Klenk H.-P."/>
            <person name="Hugenholtz P."/>
        </authorList>
    </citation>
    <scope>NUCLEOTIDE SEQUENCE [LARGE SCALE GENOMIC DNA]</scope>
    <source>
        <strain evidence="13">DSM 14684 / CIP 108061 / JCM 11494 / NBRC 100937 / ID131577</strain>
    </source>
</reference>
<gene>
    <name evidence="9" type="primary">lspA</name>
    <name evidence="12" type="ordered locus">Cwoe_3519</name>
</gene>
<feature type="transmembrane region" description="Helical" evidence="9">
    <location>
        <begin position="135"/>
        <end position="153"/>
    </location>
</feature>
<dbReference type="PROSITE" id="PS00855">
    <property type="entry name" value="SPASE_II"/>
    <property type="match status" value="1"/>
</dbReference>
<dbReference type="UniPathway" id="UPA00665"/>
<keyword evidence="13" id="KW-1185">Reference proteome</keyword>
<feature type="transmembrane region" description="Helical" evidence="9">
    <location>
        <begin position="63"/>
        <end position="91"/>
    </location>
</feature>
<dbReference type="EMBL" id="CP001854">
    <property type="protein sequence ID" value="ADB51937.1"/>
    <property type="molecule type" value="Genomic_DNA"/>
</dbReference>
<dbReference type="GO" id="GO:0004190">
    <property type="term" value="F:aspartic-type endopeptidase activity"/>
    <property type="evidence" value="ECO:0007669"/>
    <property type="project" value="UniProtKB-UniRule"/>
</dbReference>
<evidence type="ECO:0000256" key="7">
    <source>
        <dbReference type="ARBA" id="ARBA00022989"/>
    </source>
</evidence>
<dbReference type="HOGENOM" id="CLU_083252_3_1_11"/>
<evidence type="ECO:0000256" key="6">
    <source>
        <dbReference type="ARBA" id="ARBA00022801"/>
    </source>
</evidence>
<accession>D3F077</accession>
<dbReference type="RefSeq" id="WP_012934988.1">
    <property type="nucleotide sequence ID" value="NC_013739.1"/>
</dbReference>
<evidence type="ECO:0000256" key="5">
    <source>
        <dbReference type="ARBA" id="ARBA00022750"/>
    </source>
</evidence>
<evidence type="ECO:0000256" key="10">
    <source>
        <dbReference type="RuleBase" id="RU000594"/>
    </source>
</evidence>
<keyword evidence="2 9" id="KW-1003">Cell membrane</keyword>
<feature type="active site" evidence="9">
    <location>
        <position position="125"/>
    </location>
</feature>
<name>D3F077_CONWI</name>
<dbReference type="GO" id="GO:0005886">
    <property type="term" value="C:plasma membrane"/>
    <property type="evidence" value="ECO:0007669"/>
    <property type="project" value="UniProtKB-SubCell"/>
</dbReference>
<dbReference type="NCBIfam" id="TIGR00077">
    <property type="entry name" value="lspA"/>
    <property type="match status" value="1"/>
</dbReference>
<dbReference type="KEGG" id="cwo:Cwoe_3519"/>
<organism evidence="12 13">
    <name type="scientific">Conexibacter woesei (strain DSM 14684 / CCUG 47730 / CIP 108061 / JCM 11494 / NBRC 100937 / ID131577)</name>
    <dbReference type="NCBI Taxonomy" id="469383"/>
    <lineage>
        <taxon>Bacteria</taxon>
        <taxon>Bacillati</taxon>
        <taxon>Actinomycetota</taxon>
        <taxon>Thermoleophilia</taxon>
        <taxon>Solirubrobacterales</taxon>
        <taxon>Conexibacteraceae</taxon>
        <taxon>Conexibacter</taxon>
    </lineage>
</organism>
<evidence type="ECO:0000256" key="11">
    <source>
        <dbReference type="RuleBase" id="RU004181"/>
    </source>
</evidence>
<reference evidence="13" key="2">
    <citation type="submission" date="2010-01" db="EMBL/GenBank/DDBJ databases">
        <title>The complete genome of Conexibacter woesei DSM 14684.</title>
        <authorList>
            <consortium name="US DOE Joint Genome Institute (JGI-PGF)"/>
            <person name="Lucas S."/>
            <person name="Copeland A."/>
            <person name="Lapidus A."/>
            <person name="Glavina del Rio T."/>
            <person name="Dalin E."/>
            <person name="Tice H."/>
            <person name="Bruce D."/>
            <person name="Goodwin L."/>
            <person name="Pitluck S."/>
            <person name="Kyrpides N."/>
            <person name="Mavromatis K."/>
            <person name="Ivanova N."/>
            <person name="Mikhailova N."/>
            <person name="Chertkov O."/>
            <person name="Brettin T."/>
            <person name="Detter J.C."/>
            <person name="Han C."/>
            <person name="Larimer F."/>
            <person name="Land M."/>
            <person name="Hauser L."/>
            <person name="Markowitz V."/>
            <person name="Cheng J.-F."/>
            <person name="Hugenholtz P."/>
            <person name="Woyke T."/>
            <person name="Wu D."/>
            <person name="Pukall R."/>
            <person name="Steenblock K."/>
            <person name="Schneider S."/>
            <person name="Klenk H.-P."/>
            <person name="Eisen J.A."/>
        </authorList>
    </citation>
    <scope>NUCLEOTIDE SEQUENCE [LARGE SCALE GENOMIC DNA]</scope>
    <source>
        <strain evidence="13">DSM 14684 / CIP 108061 / JCM 11494 / NBRC 100937 / ID131577</strain>
    </source>
</reference>
<dbReference type="OrthoDB" id="4308908at2"/>
<protein>
    <recommendedName>
        <fullName evidence="9">Lipoprotein signal peptidase</fullName>
        <ecNumber evidence="9">3.4.23.36</ecNumber>
    </recommendedName>
    <alternativeName>
        <fullName evidence="9">Prolipoprotein signal peptidase</fullName>
    </alternativeName>
    <alternativeName>
        <fullName evidence="9">Signal peptidase II</fullName>
        <shortName evidence="9">SPase II</shortName>
    </alternativeName>
</protein>
<dbReference type="InterPro" id="IPR001872">
    <property type="entry name" value="Peptidase_A8"/>
</dbReference>
<dbReference type="Pfam" id="PF01252">
    <property type="entry name" value="Peptidase_A8"/>
    <property type="match status" value="1"/>
</dbReference>
<dbReference type="AlphaFoldDB" id="D3F077"/>
<evidence type="ECO:0000313" key="13">
    <source>
        <dbReference type="Proteomes" id="UP000008229"/>
    </source>
</evidence>
<comment type="pathway">
    <text evidence="9">Protein modification; lipoprotein biosynthesis (signal peptide cleavage).</text>
</comment>
<comment type="similarity">
    <text evidence="1 9 11">Belongs to the peptidase A8 family.</text>
</comment>
<dbReference type="EC" id="3.4.23.36" evidence="9"/>
<evidence type="ECO:0000256" key="4">
    <source>
        <dbReference type="ARBA" id="ARBA00022692"/>
    </source>
</evidence>
<keyword evidence="4 9" id="KW-0812">Transmembrane</keyword>
<dbReference type="PRINTS" id="PR00781">
    <property type="entry name" value="LIPOSIGPTASE"/>
</dbReference>
<keyword evidence="3 9" id="KW-0645">Protease</keyword>
<dbReference type="STRING" id="469383.Cwoe_3519"/>
<feature type="transmembrane region" description="Helical" evidence="9">
    <location>
        <begin position="98"/>
        <end position="115"/>
    </location>
</feature>
<proteinExistence type="inferred from homology"/>
<dbReference type="eggNOG" id="COG0597">
    <property type="taxonomic scope" value="Bacteria"/>
</dbReference>
<evidence type="ECO:0000256" key="1">
    <source>
        <dbReference type="ARBA" id="ARBA00006139"/>
    </source>
</evidence>
<evidence type="ECO:0000313" key="12">
    <source>
        <dbReference type="EMBL" id="ADB51937.1"/>
    </source>
</evidence>
<keyword evidence="12" id="KW-0449">Lipoprotein</keyword>
<evidence type="ECO:0000256" key="3">
    <source>
        <dbReference type="ARBA" id="ARBA00022670"/>
    </source>
</evidence>
<keyword evidence="5 9" id="KW-0064">Aspartyl protease</keyword>
<dbReference type="PANTHER" id="PTHR33695">
    <property type="entry name" value="LIPOPROTEIN SIGNAL PEPTIDASE"/>
    <property type="match status" value="1"/>
</dbReference>
<sequence>MSAAAAPRRRTAGGSWLRAGIVLAIVLVIDQITKALVRGDVAVGEENEVLPFLSIGHVHNSGVAFGFLSGGGAIVLVITFAALSLLVGYFARHPDRPLLWLPTGLLLGGAVGNLIDRIHQGYVTDFITVPHWPSFNVADISITCGVIVLVFVLERNARAADA</sequence>
<keyword evidence="7 9" id="KW-1133">Transmembrane helix</keyword>
<evidence type="ECO:0000256" key="9">
    <source>
        <dbReference type="HAMAP-Rule" id="MF_00161"/>
    </source>
</evidence>
<feature type="active site" evidence="9">
    <location>
        <position position="139"/>
    </location>
</feature>
<keyword evidence="6 9" id="KW-0378">Hydrolase</keyword>
<comment type="subcellular location">
    <subcellularLocation>
        <location evidence="9">Cell membrane</location>
        <topology evidence="9">Multi-pass membrane protein</topology>
    </subcellularLocation>
</comment>
<evidence type="ECO:0000256" key="8">
    <source>
        <dbReference type="ARBA" id="ARBA00023136"/>
    </source>
</evidence>
<dbReference type="HAMAP" id="MF_00161">
    <property type="entry name" value="LspA"/>
    <property type="match status" value="1"/>
</dbReference>
<evidence type="ECO:0000256" key="2">
    <source>
        <dbReference type="ARBA" id="ARBA00022475"/>
    </source>
</evidence>
<comment type="function">
    <text evidence="9 10">This protein specifically catalyzes the removal of signal peptides from prolipoproteins.</text>
</comment>
<dbReference type="PANTHER" id="PTHR33695:SF1">
    <property type="entry name" value="LIPOPROTEIN SIGNAL PEPTIDASE"/>
    <property type="match status" value="1"/>
</dbReference>